<dbReference type="AlphaFoldDB" id="A0ABD3PQ24"/>
<evidence type="ECO:0000313" key="1">
    <source>
        <dbReference type="EMBL" id="KAL3789306.1"/>
    </source>
</evidence>
<comment type="caution">
    <text evidence="1">The sequence shown here is derived from an EMBL/GenBank/DDBJ whole genome shotgun (WGS) entry which is preliminary data.</text>
</comment>
<dbReference type="PANTHER" id="PTHR33921">
    <property type="entry name" value="CALVIN CYCLE PROTEIN CP12-2, CHLOROPLASTIC"/>
    <property type="match status" value="1"/>
</dbReference>
<dbReference type="Pfam" id="PF02672">
    <property type="entry name" value="CP12"/>
    <property type="match status" value="1"/>
</dbReference>
<dbReference type="PANTHER" id="PTHR33921:SF15">
    <property type="entry name" value="CALVIN CYCLE PROTEIN CP12-2, CHLOROPLASTIC"/>
    <property type="match status" value="1"/>
</dbReference>
<keyword evidence="2" id="KW-1185">Reference proteome</keyword>
<dbReference type="EMBL" id="JALLPJ020000528">
    <property type="protein sequence ID" value="KAL3789306.1"/>
    <property type="molecule type" value="Genomic_DNA"/>
</dbReference>
<organism evidence="1 2">
    <name type="scientific">Cyclotella atomus</name>
    <dbReference type="NCBI Taxonomy" id="382360"/>
    <lineage>
        <taxon>Eukaryota</taxon>
        <taxon>Sar</taxon>
        <taxon>Stramenopiles</taxon>
        <taxon>Ochrophyta</taxon>
        <taxon>Bacillariophyta</taxon>
        <taxon>Coscinodiscophyceae</taxon>
        <taxon>Thalassiosirophycidae</taxon>
        <taxon>Stephanodiscales</taxon>
        <taxon>Stephanodiscaceae</taxon>
        <taxon>Cyclotella</taxon>
    </lineage>
</organism>
<proteinExistence type="predicted"/>
<evidence type="ECO:0008006" key="3">
    <source>
        <dbReference type="Google" id="ProtNLM"/>
    </source>
</evidence>
<evidence type="ECO:0000313" key="2">
    <source>
        <dbReference type="Proteomes" id="UP001530400"/>
    </source>
</evidence>
<protein>
    <recommendedName>
        <fullName evidence="3">CP12 domain-containing protein</fullName>
    </recommendedName>
</protein>
<accession>A0ABD3PQ24</accession>
<reference evidence="1 2" key="1">
    <citation type="submission" date="2024-10" db="EMBL/GenBank/DDBJ databases">
        <title>Updated reference genomes for cyclostephanoid diatoms.</title>
        <authorList>
            <person name="Roberts W.R."/>
            <person name="Alverson A.J."/>
        </authorList>
    </citation>
    <scope>NUCLEOTIDE SEQUENCE [LARGE SCALE GENOMIC DNA]</scope>
    <source>
        <strain evidence="1 2">AJA010-31</strain>
    </source>
</reference>
<dbReference type="InterPro" id="IPR039314">
    <property type="entry name" value="CP12-like"/>
</dbReference>
<dbReference type="Proteomes" id="UP001530400">
    <property type="component" value="Unassembled WGS sequence"/>
</dbReference>
<name>A0ABD3PQ24_9STRA</name>
<sequence length="238" mass="26597">MEVIRAEGTREWDFMPVSTAGENMTGSSSLLFSPRSCVPWLTDLLIKIEFHFAIQSNPRSTSLDQPINQCTIMKRTCALLLTVIVPSLHAFHPTTIPLVTIANNNRRPCATKLDLYDNVEEAIAEAQYTCNDYGNESEPCKVAWDIVEELEAADSHKSDAAAAQAASWEEKQVNYLPLLEGMDVLSEKLERKLYDLYNLSKQLAEAGAGEEIERLVYASEEMLGLLESAKVKVQELKQ</sequence>
<gene>
    <name evidence="1" type="ORF">ACHAWO_004857</name>
</gene>